<feature type="chain" id="PRO_5002862972" evidence="1">
    <location>
        <begin position="18"/>
        <end position="114"/>
    </location>
</feature>
<name>B7VSL1_VIBA3</name>
<evidence type="ECO:0000313" key="3">
    <source>
        <dbReference type="Proteomes" id="UP000009100"/>
    </source>
</evidence>
<dbReference type="EMBL" id="FM954973">
    <property type="protein sequence ID" value="CAV26602.1"/>
    <property type="molecule type" value="Genomic_DNA"/>
</dbReference>
<dbReference type="HOGENOM" id="CLU_2120127_0_0_6"/>
<dbReference type="KEGG" id="vsp:VS_II0828"/>
<feature type="signal peptide" evidence="1">
    <location>
        <begin position="1"/>
        <end position="17"/>
    </location>
</feature>
<proteinExistence type="predicted"/>
<keyword evidence="1" id="KW-0732">Signal</keyword>
<dbReference type="Proteomes" id="UP000009100">
    <property type="component" value="Chromosome 2"/>
</dbReference>
<evidence type="ECO:0000256" key="1">
    <source>
        <dbReference type="SAM" id="SignalP"/>
    </source>
</evidence>
<evidence type="ECO:0000313" key="2">
    <source>
        <dbReference type="EMBL" id="CAV26602.1"/>
    </source>
</evidence>
<protein>
    <submittedName>
        <fullName evidence="2">Uncharacterized protein</fullName>
    </submittedName>
</protein>
<reference evidence="2 3" key="1">
    <citation type="submission" date="2009-02" db="EMBL/GenBank/DDBJ databases">
        <title>Vibrio splendidus str. LGP32 complete genome.</title>
        <authorList>
            <person name="Mazel D."/>
            <person name="Le Roux F."/>
        </authorList>
    </citation>
    <scope>NUCLEOTIDE SEQUENCE [LARGE SCALE GENOMIC DNA]</scope>
    <source>
        <strain evidence="2 3">LGP32</strain>
    </source>
</reference>
<gene>
    <name evidence="2" type="ordered locus">VS_II0828</name>
</gene>
<sequence>MKLVLIIFALLSFNSWAATHCQTQEGAEWNMSFSVFSDKLKYRITGRDFESPLIVNANKSYIMIEALNDGFFVFIRSLRINGKTGVVNSTSLDPNTSEIITSRKLDLNCVTVPD</sequence>
<organism evidence="2 3">
    <name type="scientific">Vibrio atlanticus (strain LGP32)</name>
    <name type="common">Vibrio splendidus (strain Mel32)</name>
    <dbReference type="NCBI Taxonomy" id="575788"/>
    <lineage>
        <taxon>Bacteria</taxon>
        <taxon>Pseudomonadati</taxon>
        <taxon>Pseudomonadota</taxon>
        <taxon>Gammaproteobacteria</taxon>
        <taxon>Vibrionales</taxon>
        <taxon>Vibrionaceae</taxon>
        <taxon>Vibrio</taxon>
    </lineage>
</organism>
<accession>B7VSL1</accession>
<dbReference type="AlphaFoldDB" id="B7VSL1"/>